<dbReference type="Gene3D" id="3.40.30.10">
    <property type="entry name" value="Glutaredoxin"/>
    <property type="match status" value="1"/>
</dbReference>
<dbReference type="Pfam" id="PF00085">
    <property type="entry name" value="Thioredoxin"/>
    <property type="match status" value="1"/>
</dbReference>
<evidence type="ECO:0000256" key="1">
    <source>
        <dbReference type="ARBA" id="ARBA00003318"/>
    </source>
</evidence>
<reference evidence="3 4" key="1">
    <citation type="submission" date="2022-08" db="EMBL/GenBank/DDBJ databases">
        <title>YIM 101645 draft genome.</title>
        <authorList>
            <person name="Chen X."/>
        </authorList>
    </citation>
    <scope>NUCLEOTIDE SEQUENCE [LARGE SCALE GENOMIC DNA]</scope>
    <source>
        <strain evidence="3 4">YIM 101645</strain>
    </source>
</reference>
<gene>
    <name evidence="3" type="ORF">NYP18_10625</name>
</gene>
<proteinExistence type="predicted"/>
<evidence type="ECO:0000313" key="3">
    <source>
        <dbReference type="EMBL" id="MCS5480109.1"/>
    </source>
</evidence>
<sequence length="127" mass="13617">MATIDVTEATFEDTVTGEGIVLVDAWASWCGPCRAFAPTYEASSEKHPDATFTKLDTEANQSLAAALQIQSIPTLMIFRDGIMVYRDAGALPPAALEDLIGQVKGLDMEDVRRQVAEANAARDAEGN</sequence>
<feature type="domain" description="Thioredoxin" evidence="2">
    <location>
        <begin position="1"/>
        <end position="105"/>
    </location>
</feature>
<dbReference type="PROSITE" id="PS51352">
    <property type="entry name" value="THIOREDOXIN_2"/>
    <property type="match status" value="1"/>
</dbReference>
<dbReference type="PRINTS" id="PR00421">
    <property type="entry name" value="THIOREDOXIN"/>
</dbReference>
<organism evidence="3 4">
    <name type="scientific">Corynebacterium lemuris</name>
    <dbReference type="NCBI Taxonomy" id="1859292"/>
    <lineage>
        <taxon>Bacteria</taxon>
        <taxon>Bacillati</taxon>
        <taxon>Actinomycetota</taxon>
        <taxon>Actinomycetes</taxon>
        <taxon>Mycobacteriales</taxon>
        <taxon>Corynebacteriaceae</taxon>
        <taxon>Corynebacterium</taxon>
    </lineage>
</organism>
<dbReference type="PANTHER" id="PTHR45663">
    <property type="entry name" value="GEO12009P1"/>
    <property type="match status" value="1"/>
</dbReference>
<evidence type="ECO:0000313" key="4">
    <source>
        <dbReference type="Proteomes" id="UP001205965"/>
    </source>
</evidence>
<comment type="function">
    <text evidence="1">Participates in various redox reactions through the reversible oxidation of its active center dithiol to a disulfide and catalyzes dithiol-disulfide exchange reactions.</text>
</comment>
<dbReference type="InterPro" id="IPR013766">
    <property type="entry name" value="Thioredoxin_domain"/>
</dbReference>
<dbReference type="EMBL" id="JANWTC010000007">
    <property type="protein sequence ID" value="MCS5480109.1"/>
    <property type="molecule type" value="Genomic_DNA"/>
</dbReference>
<evidence type="ECO:0000259" key="2">
    <source>
        <dbReference type="PROSITE" id="PS51352"/>
    </source>
</evidence>
<dbReference type="InterPro" id="IPR036249">
    <property type="entry name" value="Thioredoxin-like_sf"/>
</dbReference>
<dbReference type="PANTHER" id="PTHR45663:SF40">
    <property type="entry name" value="THIOREDOXIN 2"/>
    <property type="match status" value="1"/>
</dbReference>
<dbReference type="CDD" id="cd02947">
    <property type="entry name" value="TRX_family"/>
    <property type="match status" value="1"/>
</dbReference>
<dbReference type="RefSeq" id="WP_259428163.1">
    <property type="nucleotide sequence ID" value="NZ_JANWTC010000007.1"/>
</dbReference>
<dbReference type="Proteomes" id="UP001205965">
    <property type="component" value="Unassembled WGS sequence"/>
</dbReference>
<accession>A0ABT2G1T1</accession>
<comment type="caution">
    <text evidence="3">The sequence shown here is derived from an EMBL/GenBank/DDBJ whole genome shotgun (WGS) entry which is preliminary data.</text>
</comment>
<dbReference type="SUPFAM" id="SSF52833">
    <property type="entry name" value="Thioredoxin-like"/>
    <property type="match status" value="1"/>
</dbReference>
<keyword evidence="4" id="KW-1185">Reference proteome</keyword>
<protein>
    <submittedName>
        <fullName evidence="3">Thioredoxin domain-containing protein</fullName>
    </submittedName>
</protein>
<name>A0ABT2G1T1_9CORY</name>